<dbReference type="Proteomes" id="UP000749559">
    <property type="component" value="Unassembled WGS sequence"/>
</dbReference>
<keyword evidence="4" id="KW-1185">Reference proteome</keyword>
<feature type="compositionally biased region" description="Low complexity" evidence="2">
    <location>
        <begin position="255"/>
        <end position="267"/>
    </location>
</feature>
<evidence type="ECO:0000256" key="1">
    <source>
        <dbReference type="SAM" id="Coils"/>
    </source>
</evidence>
<feature type="coiled-coil region" evidence="1">
    <location>
        <begin position="140"/>
        <end position="167"/>
    </location>
</feature>
<gene>
    <name evidence="3" type="ORF">OFUS_LOCUS14533</name>
</gene>
<dbReference type="EMBL" id="CAIIXF020000007">
    <property type="protein sequence ID" value="CAH1789121.1"/>
    <property type="molecule type" value="Genomic_DNA"/>
</dbReference>
<accession>A0A8S4P6T5</accession>
<sequence>MSQPSDEDLLHYEQVLNLLTEGPRSEVVEQLLHDGSEEEFDTIREYFFEKAKIKVTEHCNSIFGPLAEREENEVPVNLQPKKRQGKNKLTNTVMDICDLYLYITDNLDMFPKGVLSTNSFLPEATMSREACNNMHRNDRAASMDVTITLLTQRVKELEDEKGLMKKDIGVLTSKLEEMTVTCKTLQSDFSKMAQNLNSTLENLASTADLANPNSTIKQNQKAMANFAKSSLAVLSGVSCSNLSKPNDPNVPVIDRSNNVNNNNRNSNIGIPIDRPQTPNLAPGSDGYPKLDKDDPAPNPNADTANADANTQLESTKRTLTPAERHDALIPDNPPDTDTSHTKEDDAPETPKNESWSEYAFGRWVISG</sequence>
<evidence type="ECO:0000256" key="2">
    <source>
        <dbReference type="SAM" id="MobiDB-lite"/>
    </source>
</evidence>
<evidence type="ECO:0000313" key="4">
    <source>
        <dbReference type="Proteomes" id="UP000749559"/>
    </source>
</evidence>
<protein>
    <submittedName>
        <fullName evidence="3">Uncharacterized protein</fullName>
    </submittedName>
</protein>
<dbReference type="AlphaFoldDB" id="A0A8S4P6T5"/>
<feature type="compositionally biased region" description="Low complexity" evidence="2">
    <location>
        <begin position="299"/>
        <end position="310"/>
    </location>
</feature>
<keyword evidence="1" id="KW-0175">Coiled coil</keyword>
<name>A0A8S4P6T5_OWEFU</name>
<feature type="compositionally biased region" description="Basic and acidic residues" evidence="2">
    <location>
        <begin position="337"/>
        <end position="351"/>
    </location>
</feature>
<proteinExistence type="predicted"/>
<organism evidence="3 4">
    <name type="scientific">Owenia fusiformis</name>
    <name type="common">Polychaete worm</name>
    <dbReference type="NCBI Taxonomy" id="6347"/>
    <lineage>
        <taxon>Eukaryota</taxon>
        <taxon>Metazoa</taxon>
        <taxon>Spiralia</taxon>
        <taxon>Lophotrochozoa</taxon>
        <taxon>Annelida</taxon>
        <taxon>Polychaeta</taxon>
        <taxon>Sedentaria</taxon>
        <taxon>Canalipalpata</taxon>
        <taxon>Sabellida</taxon>
        <taxon>Oweniida</taxon>
        <taxon>Oweniidae</taxon>
        <taxon>Owenia</taxon>
    </lineage>
</organism>
<feature type="region of interest" description="Disordered" evidence="2">
    <location>
        <begin position="242"/>
        <end position="356"/>
    </location>
</feature>
<comment type="caution">
    <text evidence="3">The sequence shown here is derived from an EMBL/GenBank/DDBJ whole genome shotgun (WGS) entry which is preliminary data.</text>
</comment>
<evidence type="ECO:0000313" key="3">
    <source>
        <dbReference type="EMBL" id="CAH1789121.1"/>
    </source>
</evidence>
<reference evidence="3" key="1">
    <citation type="submission" date="2022-03" db="EMBL/GenBank/DDBJ databases">
        <authorList>
            <person name="Martin C."/>
        </authorList>
    </citation>
    <scope>NUCLEOTIDE SEQUENCE</scope>
</reference>